<organism evidence="1 2">
    <name type="scientific">Leptospira mayottensis 200901122</name>
    <dbReference type="NCBI Taxonomy" id="1193010"/>
    <lineage>
        <taxon>Bacteria</taxon>
        <taxon>Pseudomonadati</taxon>
        <taxon>Spirochaetota</taxon>
        <taxon>Spirochaetia</taxon>
        <taxon>Leptospirales</taxon>
        <taxon>Leptospiraceae</taxon>
        <taxon>Leptospira</taxon>
    </lineage>
</organism>
<dbReference type="AlphaFoldDB" id="A0AA87MMP3"/>
<evidence type="ECO:0000313" key="1">
    <source>
        <dbReference type="EMBL" id="EKR98693.1"/>
    </source>
</evidence>
<reference evidence="1 2" key="1">
    <citation type="journal article" date="2014" name="Int. J. Syst. Evol. Microbiol.">
        <title>Leptospira mayottensis sp. nov., a pathogenic species of the genus Leptospira isolated from humans.</title>
        <authorList>
            <person name="Bourhy P."/>
            <person name="Collet L."/>
            <person name="Brisse S."/>
            <person name="Picardeau M."/>
        </authorList>
    </citation>
    <scope>NUCLEOTIDE SEQUENCE [LARGE SCALE GENOMIC DNA]</scope>
    <source>
        <strain evidence="1 2">200901122</strain>
    </source>
</reference>
<name>A0AA87MMP3_9LEPT</name>
<sequence>MESAASLSFLNSFSCFRRNCKDFCSFNEEKTVTYKLSKKMKSIGTIVLF</sequence>
<accession>A0AA87MMP3</accession>
<comment type="caution">
    <text evidence="1">The sequence shown here is derived from an EMBL/GenBank/DDBJ whole genome shotgun (WGS) entry which is preliminary data.</text>
</comment>
<evidence type="ECO:0000313" key="2">
    <source>
        <dbReference type="Proteomes" id="UP000001343"/>
    </source>
</evidence>
<dbReference type="Proteomes" id="UP000001343">
    <property type="component" value="Unassembled WGS sequence"/>
</dbReference>
<dbReference type="EMBL" id="AKWM02000077">
    <property type="protein sequence ID" value="EKR98693.1"/>
    <property type="molecule type" value="Genomic_DNA"/>
</dbReference>
<protein>
    <submittedName>
        <fullName evidence="1">Uncharacterized protein</fullName>
    </submittedName>
</protein>
<gene>
    <name evidence="1" type="ORF">LEP1GSC125_2251</name>
</gene>
<proteinExistence type="predicted"/>